<geneLocation type="plasmid" evidence="1 2">
    <name>pBS3b</name>
</geneLocation>
<name>A0A7X6EXZ7_9HYPH</name>
<evidence type="ECO:0000313" key="1">
    <source>
        <dbReference type="EMBL" id="QPK11829.1"/>
    </source>
</evidence>
<gene>
    <name evidence="1" type="ORF">HER27_024500</name>
</gene>
<dbReference type="AlphaFoldDB" id="A0A7X6EXZ7"/>
<protein>
    <submittedName>
        <fullName evidence="1">Uncharacterized protein</fullName>
    </submittedName>
</protein>
<accession>A0A7X6EXZ7</accession>
<organism evidence="1 2">
    <name type="scientific">Rhizobium phaseoli</name>
    <dbReference type="NCBI Taxonomy" id="396"/>
    <lineage>
        <taxon>Bacteria</taxon>
        <taxon>Pseudomonadati</taxon>
        <taxon>Pseudomonadota</taxon>
        <taxon>Alphaproteobacteria</taxon>
        <taxon>Hyphomicrobiales</taxon>
        <taxon>Rhizobiaceae</taxon>
        <taxon>Rhizobium/Agrobacterium group</taxon>
        <taxon>Rhizobium</taxon>
    </lineage>
</organism>
<dbReference type="RefSeq" id="WP_064830097.1">
    <property type="nucleotide sequence ID" value="NZ_CP013533.1"/>
</dbReference>
<keyword evidence="1" id="KW-0614">Plasmid</keyword>
<dbReference type="EMBL" id="CP064933">
    <property type="protein sequence ID" value="QPK11829.1"/>
    <property type="molecule type" value="Genomic_DNA"/>
</dbReference>
<dbReference type="GeneID" id="45959841"/>
<dbReference type="Proteomes" id="UP000540266">
    <property type="component" value="Plasmid pBS3b"/>
</dbReference>
<evidence type="ECO:0000313" key="2">
    <source>
        <dbReference type="Proteomes" id="UP000540266"/>
    </source>
</evidence>
<proteinExistence type="predicted"/>
<reference evidence="1 2" key="1">
    <citation type="submission" date="2020-11" db="EMBL/GenBank/DDBJ databases">
        <title>Indigenous Rhizobia Nodulating Common beans in Western Kenya.</title>
        <authorList>
            <person name="Wekesa C.S."/>
            <person name="Oelmueller R."/>
            <person name="Furch A.C."/>
        </authorList>
    </citation>
    <scope>NUCLEOTIDE SEQUENCE [LARGE SCALE GENOMIC DNA]</scope>
    <source>
        <strain evidence="2">BS3</strain>
        <plasmid evidence="1 2">pBS3b</plasmid>
    </source>
</reference>
<sequence>MSLKLISGMMKSSGEEALLVMDAGGTNQMVVIDRQALLEVGAPPRCDESRLQENIDLFSRIACAKYDRGDVERDGCIRIHAADLGA</sequence>